<name>A0A200RAT3_MACCD</name>
<keyword evidence="9" id="KW-0276">Fatty acid metabolism</keyword>
<evidence type="ECO:0000256" key="3">
    <source>
        <dbReference type="ARBA" id="ARBA00012203"/>
    </source>
</evidence>
<keyword evidence="13" id="KW-0275">Fatty acid biosynthesis</keyword>
<comment type="pathway">
    <text evidence="1">Lipid metabolism; prostaglandin biosynthesis.</text>
</comment>
<evidence type="ECO:0000256" key="9">
    <source>
        <dbReference type="ARBA" id="ARBA00022832"/>
    </source>
</evidence>
<dbReference type="InterPro" id="IPR011767">
    <property type="entry name" value="GLR_AS"/>
</dbReference>
<evidence type="ECO:0000256" key="5">
    <source>
        <dbReference type="ARBA" id="ARBA00022501"/>
    </source>
</evidence>
<dbReference type="Gene3D" id="1.20.1050.10">
    <property type="match status" value="1"/>
</dbReference>
<dbReference type="SUPFAM" id="SSF47616">
    <property type="entry name" value="GST C-terminal domain-like"/>
    <property type="match status" value="1"/>
</dbReference>
<dbReference type="PANTHER" id="PTHR12782:SF5">
    <property type="entry name" value="PROSTAGLANDIN E SYNTHASE 2"/>
    <property type="match status" value="1"/>
</dbReference>
<keyword evidence="14" id="KW-0413">Isomerase</keyword>
<dbReference type="InParanoid" id="A0A200RAT3"/>
<accession>A0A200RAT3</accession>
<dbReference type="AlphaFoldDB" id="A0A200RAT3"/>
<dbReference type="InterPro" id="IPR036282">
    <property type="entry name" value="Glutathione-S-Trfase_C_sf"/>
</dbReference>
<dbReference type="UniPathway" id="UPA00662"/>
<dbReference type="GO" id="GO:0012505">
    <property type="term" value="C:endomembrane system"/>
    <property type="evidence" value="ECO:0007669"/>
    <property type="project" value="UniProtKB-SubCell"/>
</dbReference>
<comment type="similarity">
    <text evidence="2">Belongs to the GST superfamily.</text>
</comment>
<proteinExistence type="inferred from homology"/>
<dbReference type="InterPro" id="IPR034334">
    <property type="entry name" value="PGES2"/>
</dbReference>
<evidence type="ECO:0000256" key="14">
    <source>
        <dbReference type="ARBA" id="ARBA00023235"/>
    </source>
</evidence>
<evidence type="ECO:0000256" key="7">
    <source>
        <dbReference type="ARBA" id="ARBA00022585"/>
    </source>
</evidence>
<dbReference type="EMBL" id="MVGT01000169">
    <property type="protein sequence ID" value="OVA19829.1"/>
    <property type="molecule type" value="Genomic_DNA"/>
</dbReference>
<keyword evidence="7" id="KW-0643">Prostaglandin biosynthesis</keyword>
<reference evidence="20 21" key="1">
    <citation type="journal article" date="2017" name="Mol. Plant">
        <title>The Genome of Medicinal Plant Macleaya cordata Provides New Insights into Benzylisoquinoline Alkaloids Metabolism.</title>
        <authorList>
            <person name="Liu X."/>
            <person name="Liu Y."/>
            <person name="Huang P."/>
            <person name="Ma Y."/>
            <person name="Qing Z."/>
            <person name="Tang Q."/>
            <person name="Cao H."/>
            <person name="Cheng P."/>
            <person name="Zheng Y."/>
            <person name="Yuan Z."/>
            <person name="Zhou Y."/>
            <person name="Liu J."/>
            <person name="Tang Z."/>
            <person name="Zhuo Y."/>
            <person name="Zhang Y."/>
            <person name="Yu L."/>
            <person name="Huang J."/>
            <person name="Yang P."/>
            <person name="Peng Q."/>
            <person name="Zhang J."/>
            <person name="Jiang W."/>
            <person name="Zhang Z."/>
            <person name="Lin K."/>
            <person name="Ro D.K."/>
            <person name="Chen X."/>
            <person name="Xiong X."/>
            <person name="Shang Y."/>
            <person name="Huang S."/>
            <person name="Zeng J."/>
        </authorList>
    </citation>
    <scope>NUCLEOTIDE SEQUENCE [LARGE SCALE GENOMIC DNA]</scope>
    <source>
        <strain evidence="21">cv. BLH2017</strain>
        <tissue evidence="20">Root</tissue>
    </source>
</reference>
<dbReference type="Pfam" id="PF13417">
    <property type="entry name" value="GST_N_3"/>
    <property type="match status" value="1"/>
</dbReference>
<evidence type="ECO:0000256" key="10">
    <source>
        <dbReference type="ARBA" id="ARBA00022989"/>
    </source>
</evidence>
<evidence type="ECO:0000256" key="11">
    <source>
        <dbReference type="ARBA" id="ARBA00023098"/>
    </source>
</evidence>
<evidence type="ECO:0000256" key="6">
    <source>
        <dbReference type="ARBA" id="ARBA00022516"/>
    </source>
</evidence>
<comment type="caution">
    <text evidence="20">The sequence shown here is derived from an EMBL/GenBank/DDBJ whole genome shotgun (WGS) entry which is preliminary data.</text>
</comment>
<dbReference type="GO" id="GO:0050220">
    <property type="term" value="F:prostaglandin-E synthase activity"/>
    <property type="evidence" value="ECO:0007669"/>
    <property type="project" value="UniProtKB-EC"/>
</dbReference>
<dbReference type="SFLD" id="SFLDS00019">
    <property type="entry name" value="Glutathione_Transferase_(cytos"/>
    <property type="match status" value="1"/>
</dbReference>
<keyword evidence="5" id="KW-0644">Prostaglandin metabolism</keyword>
<protein>
    <recommendedName>
        <fullName evidence="4">Prostaglandin E synthase 2</fullName>
        <ecNumber evidence="3">5.3.99.3</ecNumber>
    </recommendedName>
    <alternativeName>
        <fullName evidence="17">Microsomal prostaglandin E synthase 2</fullName>
    </alternativeName>
</protein>
<dbReference type="Gene3D" id="3.40.30.10">
    <property type="entry name" value="Glutaredoxin"/>
    <property type="match status" value="1"/>
</dbReference>
<dbReference type="GO" id="GO:0005739">
    <property type="term" value="C:mitochondrion"/>
    <property type="evidence" value="ECO:0007669"/>
    <property type="project" value="TreeGrafter"/>
</dbReference>
<evidence type="ECO:0000256" key="13">
    <source>
        <dbReference type="ARBA" id="ARBA00023160"/>
    </source>
</evidence>
<dbReference type="PROSITE" id="PS51354">
    <property type="entry name" value="GLUTAREDOXIN_2"/>
    <property type="match status" value="1"/>
</dbReference>
<evidence type="ECO:0000256" key="12">
    <source>
        <dbReference type="ARBA" id="ARBA00023136"/>
    </source>
</evidence>
<feature type="domain" description="GST N-terminal" evidence="19">
    <location>
        <begin position="133"/>
        <end position="209"/>
    </location>
</feature>
<dbReference type="OMA" id="YGAAEQW"/>
<dbReference type="Pfam" id="PF13410">
    <property type="entry name" value="GST_C_2"/>
    <property type="match status" value="1"/>
</dbReference>
<evidence type="ECO:0000256" key="8">
    <source>
        <dbReference type="ARBA" id="ARBA00022692"/>
    </source>
</evidence>
<dbReference type="SUPFAM" id="SSF52833">
    <property type="entry name" value="Thioredoxin-like"/>
    <property type="match status" value="1"/>
</dbReference>
<keyword evidence="10" id="KW-1133">Transmembrane helix</keyword>
<dbReference type="Proteomes" id="UP000195402">
    <property type="component" value="Unassembled WGS sequence"/>
</dbReference>
<evidence type="ECO:0000256" key="18">
    <source>
        <dbReference type="ARBA" id="ARBA00037847"/>
    </source>
</evidence>
<dbReference type="PROSITE" id="PS00195">
    <property type="entry name" value="GLUTAREDOXIN_1"/>
    <property type="match status" value="1"/>
</dbReference>
<keyword evidence="8" id="KW-0812">Transmembrane</keyword>
<comment type="catalytic activity">
    <reaction evidence="15">
        <text>prostaglandin H2 = (12S)-hydroxy-(5Z,8E,10E)-heptadecatrienoate + malonaldehyde</text>
        <dbReference type="Rhea" id="RHEA:48644"/>
        <dbReference type="ChEBI" id="CHEBI:57405"/>
        <dbReference type="ChEBI" id="CHEBI:90694"/>
        <dbReference type="ChEBI" id="CHEBI:566274"/>
    </reaction>
    <physiologicalReaction direction="left-to-right" evidence="15">
        <dbReference type="Rhea" id="RHEA:48645"/>
    </physiologicalReaction>
</comment>
<dbReference type="SFLD" id="SFLDG01182">
    <property type="entry name" value="Prostaglandin_E_synthase_like"/>
    <property type="match status" value="1"/>
</dbReference>
<keyword evidence="11" id="KW-0443">Lipid metabolism</keyword>
<sequence length="366" mass="40764">MRRIQGVASHLLRGRGTCSGSGGLVVPTTLLKAEEGCFASSTAIPVVQQHNNNNNNRLLLPQVSLYHHSSSSNGSSSDGVPLRRWSSPPSSLYAARYTGGAASVGFAGAVSFSVAASSSVYAKEPISPDFLPKDVILYQYEACPFCNKVKAFLDYYDIPYKVVEVNPISKKEIKWSDYKKVPILMVDGQQMVDSSEIIDKLGHKFHPEKSVDSVPTDDNEENKWRKWVDNHLVHILSPNIYRTTSEALESFDYITSHGNFSFVERITAKYAGAAAMYFVSKNLKKKYNITDERAALYEAAETWVDALDGREFLGGSRPNLGDLAVFGVLRPIRYLRSGRDMVEHTRIGEWYTRMEKAVGESSRMKP</sequence>
<keyword evidence="21" id="KW-1185">Reference proteome</keyword>
<dbReference type="CDD" id="cd03197">
    <property type="entry name" value="GST_C_mPGES2"/>
    <property type="match status" value="1"/>
</dbReference>
<evidence type="ECO:0000256" key="2">
    <source>
        <dbReference type="ARBA" id="ARBA00007409"/>
    </source>
</evidence>
<evidence type="ECO:0000313" key="21">
    <source>
        <dbReference type="Proteomes" id="UP000195402"/>
    </source>
</evidence>
<comment type="subcellular location">
    <subcellularLocation>
        <location evidence="18">Endomembrane system</location>
        <topology evidence="18">Single-pass membrane protein</topology>
    </subcellularLocation>
</comment>
<keyword evidence="12" id="KW-0472">Membrane</keyword>
<dbReference type="PANTHER" id="PTHR12782">
    <property type="entry name" value="MICROSOMAL PROSTAGLANDIN E SYNTHASE-2"/>
    <property type="match status" value="1"/>
</dbReference>
<dbReference type="InterPro" id="IPR034335">
    <property type="entry name" value="PGES2_C"/>
</dbReference>
<evidence type="ECO:0000256" key="17">
    <source>
        <dbReference type="ARBA" id="ARBA00031041"/>
    </source>
</evidence>
<evidence type="ECO:0000256" key="16">
    <source>
        <dbReference type="ARBA" id="ARBA00023931"/>
    </source>
</evidence>
<dbReference type="InterPro" id="IPR004045">
    <property type="entry name" value="Glutathione_S-Trfase_N"/>
</dbReference>
<dbReference type="FunCoup" id="A0A200RAT3">
    <property type="interactions" value="2238"/>
</dbReference>
<dbReference type="GO" id="GO:0001516">
    <property type="term" value="P:prostaglandin biosynthetic process"/>
    <property type="evidence" value="ECO:0007669"/>
    <property type="project" value="UniProtKB-UniPathway"/>
</dbReference>
<dbReference type="InterPro" id="IPR036249">
    <property type="entry name" value="Thioredoxin-like_sf"/>
</dbReference>
<keyword evidence="6" id="KW-0444">Lipid biosynthesis</keyword>
<dbReference type="STRING" id="56857.A0A200RAT3"/>
<gene>
    <name evidence="20" type="ORF">BVC80_1689g16</name>
</gene>
<dbReference type="OrthoDB" id="423541at2759"/>
<dbReference type="PROSITE" id="PS50404">
    <property type="entry name" value="GST_NTER"/>
    <property type="match status" value="1"/>
</dbReference>
<dbReference type="EC" id="5.3.99.3" evidence="3"/>
<dbReference type="SFLD" id="SFLDG01203">
    <property type="entry name" value="Prostaglandin_E_synthase_like1"/>
    <property type="match status" value="1"/>
</dbReference>
<evidence type="ECO:0000256" key="1">
    <source>
        <dbReference type="ARBA" id="ARBA00004702"/>
    </source>
</evidence>
<dbReference type="InterPro" id="IPR040079">
    <property type="entry name" value="Glutathione_S-Trfase"/>
</dbReference>
<evidence type="ECO:0000259" key="19">
    <source>
        <dbReference type="PROSITE" id="PS50404"/>
    </source>
</evidence>
<evidence type="ECO:0000313" key="20">
    <source>
        <dbReference type="EMBL" id="OVA19829.1"/>
    </source>
</evidence>
<organism evidence="20 21">
    <name type="scientific">Macleaya cordata</name>
    <name type="common">Five-seeded plume-poppy</name>
    <name type="synonym">Bocconia cordata</name>
    <dbReference type="NCBI Taxonomy" id="56857"/>
    <lineage>
        <taxon>Eukaryota</taxon>
        <taxon>Viridiplantae</taxon>
        <taxon>Streptophyta</taxon>
        <taxon>Embryophyta</taxon>
        <taxon>Tracheophyta</taxon>
        <taxon>Spermatophyta</taxon>
        <taxon>Magnoliopsida</taxon>
        <taxon>Ranunculales</taxon>
        <taxon>Papaveraceae</taxon>
        <taxon>Papaveroideae</taxon>
        <taxon>Macleaya</taxon>
    </lineage>
</organism>
<evidence type="ECO:0000256" key="4">
    <source>
        <dbReference type="ARBA" id="ARBA00019474"/>
    </source>
</evidence>
<evidence type="ECO:0000256" key="15">
    <source>
        <dbReference type="ARBA" id="ARBA00023930"/>
    </source>
</evidence>
<comment type="catalytic activity">
    <reaction evidence="16">
        <text>prostaglandin H2 = prostaglandin E2</text>
        <dbReference type="Rhea" id="RHEA:12893"/>
        <dbReference type="ChEBI" id="CHEBI:57405"/>
        <dbReference type="ChEBI" id="CHEBI:606564"/>
        <dbReference type="EC" id="5.3.99.3"/>
    </reaction>
    <physiologicalReaction direction="left-to-right" evidence="16">
        <dbReference type="Rhea" id="RHEA:12894"/>
    </physiologicalReaction>
</comment>